<keyword evidence="1" id="KW-1133">Transmembrane helix</keyword>
<evidence type="ECO:0000313" key="2">
    <source>
        <dbReference type="EMBL" id="AFR77039.1"/>
    </source>
</evidence>
<accession>S4SZI9</accession>
<keyword evidence="2" id="KW-0496">Mitochondrion</keyword>
<dbReference type="GeneID" id="16488859"/>
<evidence type="ECO:0000256" key="1">
    <source>
        <dbReference type="SAM" id="Phobius"/>
    </source>
</evidence>
<gene>
    <name evidence="2" type="primary">ATP8</name>
</gene>
<dbReference type="CTD" id="4509"/>
<organism evidence="2">
    <name type="scientific">Brachycybe lecontii</name>
    <name type="common">Millipede</name>
    <dbReference type="NCBI Taxonomy" id="1176341"/>
    <lineage>
        <taxon>Eukaryota</taxon>
        <taxon>Metazoa</taxon>
        <taxon>Ecdysozoa</taxon>
        <taxon>Arthropoda</taxon>
        <taxon>Myriapoda</taxon>
        <taxon>Diplopoda</taxon>
        <taxon>Helminthomorpha</taxon>
        <taxon>Playtdesmida</taxon>
        <taxon>Andrognathidae</taxon>
        <taxon>Brachycybe</taxon>
    </lineage>
</organism>
<protein>
    <submittedName>
        <fullName evidence="2">ATP synthetase F0 Subunit 8</fullName>
    </submittedName>
</protein>
<sequence>MLIPQTFPMNWLILLILFILSLIFTLILFSSMNSTMSTIKYFPKNNSLIKWMW</sequence>
<reference evidence="2" key="1">
    <citation type="journal article" date="2013" name="PLoS ONE">
        <title>Arthropod phylogenetics in light of three novel millipede (myriapoda: diplopoda) mitochondrial genomes with comments on the appropriateness of mitochondrial genome sequence data for inferring deep level relationships.</title>
        <authorList>
            <person name="Brewer M.S."/>
            <person name="Swafford L."/>
            <person name="Spruill C.L."/>
            <person name="Bond J.E."/>
        </authorList>
    </citation>
    <scope>NUCLEOTIDE SEQUENCE</scope>
</reference>
<geneLocation type="mitochondrion" evidence="2"/>
<keyword evidence="1" id="KW-0472">Membrane</keyword>
<keyword evidence="1" id="KW-0812">Transmembrane</keyword>
<dbReference type="RefSeq" id="YP_008378742.1">
    <property type="nucleotide sequence ID" value="NC_021934.1"/>
</dbReference>
<proteinExistence type="predicted"/>
<name>S4SZI9_BRALC</name>
<dbReference type="EMBL" id="JX437064">
    <property type="protein sequence ID" value="AFR77039.1"/>
    <property type="molecule type" value="Genomic_DNA"/>
</dbReference>
<feature type="transmembrane region" description="Helical" evidence="1">
    <location>
        <begin position="12"/>
        <end position="30"/>
    </location>
</feature>
<dbReference type="AlphaFoldDB" id="S4SZI9"/>